<gene>
    <name evidence="8" type="ORF">AFA91_32760</name>
</gene>
<dbReference type="STRING" id="134601.AFA91_32760"/>
<evidence type="ECO:0000256" key="2">
    <source>
        <dbReference type="ARBA" id="ARBA00022598"/>
    </source>
</evidence>
<dbReference type="PANTHER" id="PTHR42921">
    <property type="entry name" value="ACETOACETYL-COA SYNTHETASE"/>
    <property type="match status" value="1"/>
</dbReference>
<protein>
    <submittedName>
        <fullName evidence="8">Acetoacetyl-CoA synthetase</fullName>
        <ecNumber evidence="8">6.2.1.16</ecNumber>
    </submittedName>
</protein>
<dbReference type="GO" id="GO:0005524">
    <property type="term" value="F:ATP binding"/>
    <property type="evidence" value="ECO:0007669"/>
    <property type="project" value="UniProtKB-KW"/>
</dbReference>
<dbReference type="InterPro" id="IPR020845">
    <property type="entry name" value="AMP-binding_CS"/>
</dbReference>
<dbReference type="GO" id="GO:0030729">
    <property type="term" value="F:acetoacetate-CoA ligase activity"/>
    <property type="evidence" value="ECO:0007669"/>
    <property type="project" value="UniProtKB-EC"/>
</dbReference>
<dbReference type="EMBL" id="CP012150">
    <property type="protein sequence ID" value="AKS36823.1"/>
    <property type="molecule type" value="Genomic_DNA"/>
</dbReference>
<dbReference type="PROSITE" id="PS00455">
    <property type="entry name" value="AMP_BINDING"/>
    <property type="match status" value="1"/>
</dbReference>
<dbReference type="Pfam" id="PF00501">
    <property type="entry name" value="AMP-binding"/>
    <property type="match status" value="1"/>
</dbReference>
<dbReference type="NCBIfam" id="NF002937">
    <property type="entry name" value="PRK03584.1"/>
    <property type="match status" value="1"/>
</dbReference>
<name>A0A0K0XHD6_MYCGD</name>
<evidence type="ECO:0000313" key="8">
    <source>
        <dbReference type="EMBL" id="AKS36823.1"/>
    </source>
</evidence>
<evidence type="ECO:0000256" key="3">
    <source>
        <dbReference type="ARBA" id="ARBA00022741"/>
    </source>
</evidence>
<feature type="domain" description="AMP-binding enzyme C-terminal" evidence="6">
    <location>
        <begin position="534"/>
        <end position="608"/>
    </location>
</feature>
<evidence type="ECO:0000256" key="1">
    <source>
        <dbReference type="ARBA" id="ARBA00006432"/>
    </source>
</evidence>
<accession>A0A0K0XHD6</accession>
<dbReference type="GO" id="GO:0006629">
    <property type="term" value="P:lipid metabolic process"/>
    <property type="evidence" value="ECO:0007669"/>
    <property type="project" value="InterPro"/>
</dbReference>
<keyword evidence="2 8" id="KW-0436">Ligase</keyword>
<dbReference type="Pfam" id="PF13193">
    <property type="entry name" value="AMP-binding_C"/>
    <property type="match status" value="1"/>
</dbReference>
<keyword evidence="3" id="KW-0547">Nucleotide-binding</keyword>
<feature type="domain" description="AMP-dependent synthetase/ligase" evidence="5">
    <location>
        <begin position="103"/>
        <end position="466"/>
    </location>
</feature>
<evidence type="ECO:0000313" key="9">
    <source>
        <dbReference type="Proteomes" id="UP000062255"/>
    </source>
</evidence>
<dbReference type="EC" id="6.2.1.16" evidence="8"/>
<reference evidence="8 9" key="1">
    <citation type="submission" date="2015-07" db="EMBL/GenBank/DDBJ databases">
        <title>Complete genome sequence of Mycobacterium goodii X7B, a facultative thermophilic biodesulfurizing bacterium.</title>
        <authorList>
            <person name="Yu B."/>
            <person name="Li F."/>
            <person name="Xu P."/>
        </authorList>
    </citation>
    <scope>NUCLEOTIDE SEQUENCE [LARGE SCALE GENOMIC DNA]</scope>
    <source>
        <strain evidence="8 9">X7B</strain>
    </source>
</reference>
<dbReference type="InterPro" id="IPR025110">
    <property type="entry name" value="AMP-bd_C"/>
</dbReference>
<evidence type="ECO:0000259" key="6">
    <source>
        <dbReference type="Pfam" id="PF13193"/>
    </source>
</evidence>
<dbReference type="NCBIfam" id="TIGR01217">
    <property type="entry name" value="ac_ac_CoA_syn"/>
    <property type="match status" value="1"/>
</dbReference>
<dbReference type="OrthoDB" id="9803968at2"/>
<evidence type="ECO:0000256" key="4">
    <source>
        <dbReference type="ARBA" id="ARBA00022840"/>
    </source>
</evidence>
<dbReference type="Gene3D" id="3.40.50.12780">
    <property type="entry name" value="N-terminal domain of ligase-like"/>
    <property type="match status" value="1"/>
</dbReference>
<dbReference type="PATRIC" id="fig|134601.6.peg.6783"/>
<evidence type="ECO:0000259" key="7">
    <source>
        <dbReference type="Pfam" id="PF16177"/>
    </source>
</evidence>
<dbReference type="Gene3D" id="3.30.300.30">
    <property type="match status" value="1"/>
</dbReference>
<dbReference type="PANTHER" id="PTHR42921:SF1">
    <property type="entry name" value="ACETOACETYL-COA SYNTHETASE"/>
    <property type="match status" value="1"/>
</dbReference>
<dbReference type="KEGG" id="mgo:AFA91_32760"/>
<feature type="domain" description="Acetyl-coenzyme A synthetase N-terminal" evidence="7">
    <location>
        <begin position="36"/>
        <end position="92"/>
    </location>
</feature>
<organism evidence="8 9">
    <name type="scientific">Mycolicibacterium goodii</name>
    <name type="common">Mycobacterium goodii</name>
    <dbReference type="NCBI Taxonomy" id="134601"/>
    <lineage>
        <taxon>Bacteria</taxon>
        <taxon>Bacillati</taxon>
        <taxon>Actinomycetota</taxon>
        <taxon>Actinomycetes</taxon>
        <taxon>Mycobacteriales</taxon>
        <taxon>Mycobacteriaceae</taxon>
        <taxon>Mycolicibacterium</taxon>
    </lineage>
</organism>
<dbReference type="Proteomes" id="UP000062255">
    <property type="component" value="Chromosome"/>
</dbReference>
<proteinExistence type="inferred from homology"/>
<sequence length="654" mass="70717">MTNPIWVPDESDVASARIVAFARDVAARHDVVVETYADLQAWSIDHLEEFWAAVWDFFGILADGDRDQVLARDAMPDARWFPGVRLNYAEHALRGAGGGLAVIAVDEDGETTSRTWAELRAEVAAFADWLRRSDVAPGDRVVGYLPNGLHALVAFLACASLGAVWSVCGQDYAAPGAAARFAQLEPVVLVAADGYRWNGRVHDRRDQVAALRRALPSLRHTVTVNLLGLAPVSGTDVTDWSEATARPADLRFERVEFAAPLWVLFSSGTTGAPKGIVHGHGGVLLDHVKLLGLHLDLRAGDRFLWYTTTNWMMWQVQVSSLLLGATAVLYDGGATHPDPGRLWALAAEHHLAVLGVSPGYLRATAKAGLHPGRRFDLGALKVLGSTGEPLSAAAYHWVRDHIGPAVQLASMTGGTDVVSGFAGSAPTTPVWPGEISAPLLGVALEAWNPDGEPVIGEVGELVITRPMPSMPIRFVNDPDGARYHDTYFSAYPGVWRHGDWVTRTERGTIVVSGRSDSTLNRHGVRLGSADIYAVVEALPEIREAMVVGAELDGGDYWMPLFVVLEPGVVLDNALRDRINIAIRTQASPRHVPDEILAVPAIPHTRTGKKLEVPVKRLIQGVPLDRVVGREAVDDFDLLASFSRYARSASPADRP</sequence>
<comment type="similarity">
    <text evidence="1">Belongs to the ATP-dependent AMP-binding enzyme family.</text>
</comment>
<dbReference type="InterPro" id="IPR045851">
    <property type="entry name" value="AMP-bd_C_sf"/>
</dbReference>
<dbReference type="AlphaFoldDB" id="A0A0K0XHD6"/>
<dbReference type="RefSeq" id="WP_049749201.1">
    <property type="nucleotide sequence ID" value="NZ_CP012150.1"/>
</dbReference>
<dbReference type="InterPro" id="IPR042099">
    <property type="entry name" value="ANL_N_sf"/>
</dbReference>
<dbReference type="SUPFAM" id="SSF56801">
    <property type="entry name" value="Acetyl-CoA synthetase-like"/>
    <property type="match status" value="1"/>
</dbReference>
<evidence type="ECO:0000259" key="5">
    <source>
        <dbReference type="Pfam" id="PF00501"/>
    </source>
</evidence>
<dbReference type="Pfam" id="PF16177">
    <property type="entry name" value="ACAS_N"/>
    <property type="match status" value="1"/>
</dbReference>
<dbReference type="InterPro" id="IPR000873">
    <property type="entry name" value="AMP-dep_synth/lig_dom"/>
</dbReference>
<dbReference type="InterPro" id="IPR005914">
    <property type="entry name" value="Acac_CoA_synth"/>
</dbReference>
<keyword evidence="4" id="KW-0067">ATP-binding</keyword>
<dbReference type="InterPro" id="IPR032387">
    <property type="entry name" value="ACAS_N"/>
</dbReference>